<evidence type="ECO:0000259" key="1">
    <source>
        <dbReference type="Pfam" id="PF17128"/>
    </source>
</evidence>
<sequence>MSVYRSILTIEGTKLEGENPLPMFRNRNYHREVVENGSFTPELKKGLGENTGERYLPYRIQDRYTRERKNIELETVVLENENLIAVFLPEYGGRLYSLKDKKTDREILYKNPVLQPANLAILNAWFSGGIEWNIGHVGHTYTTSSSVHTAKLLDDNGNEYIRIYEYERCKNIFWHIDFHLPTGAEQLQIYVRIINDNSSPVPMYWWTNIAVEETAKSRVFSSTNEAIYIENGLNGYGVGQLPYLPSVPNADASYTMNFPFSSEYFFQTAASYKAPWEAVAYEDGRMFFERSTSLLRYRKMFCWGNHAGGRRWCDFLAKPGEGNYVEVQGGFAPTQIHGLEMPANTVWDFTQMIGVTQVDTDLAYESNWDSANDYIEKHIDSTLNEDEVYAIHERLQSLAERTPTDLLHTGSGWGALERIRREKEEGRSVPLGFEFTDSSLGAPQHPWLVLLREGHIPESDINDIPQSWMVQDEWKQLVEKSLELESNSSWSALNYYGVMLYEKGLEEQAIEAWEASLRKAPSAWVYRNLAEVKKHKGDTESALSLLEQAYLVSNSFPDRAFAEEYLNLLIQNKEYEKAWSIYEYLPAEFAKGERIQIIVGAAALHLGNEEFMNKLFTSEFAVIREGEVLIIELWYKYHAMKIANERNVPLTQELIDEATVRFPPPNNIDFRMIGS</sequence>
<dbReference type="Gene3D" id="1.25.40.10">
    <property type="entry name" value="Tetratricopeptide repeat domain"/>
    <property type="match status" value="1"/>
</dbReference>
<dbReference type="RefSeq" id="WP_130614114.1">
    <property type="nucleotide sequence ID" value="NZ_AP019400.1"/>
</dbReference>
<accession>A0A3T1DBG6</accession>
<dbReference type="EMBL" id="AP019400">
    <property type="protein sequence ID" value="BBI35447.1"/>
    <property type="molecule type" value="Genomic_DNA"/>
</dbReference>
<name>A0A3T1DBG6_9BACL</name>
<keyword evidence="3" id="KW-1185">Reference proteome</keyword>
<dbReference type="OrthoDB" id="174931at2"/>
<dbReference type="KEGG" id="cohn:KCTCHS21_48460"/>
<protein>
    <recommendedName>
        <fullName evidence="1">DUF5107 domain-containing protein</fullName>
    </recommendedName>
</protein>
<proteinExistence type="predicted"/>
<dbReference type="SUPFAM" id="SSF48452">
    <property type="entry name" value="TPR-like"/>
    <property type="match status" value="1"/>
</dbReference>
<dbReference type="InterPro" id="IPR011990">
    <property type="entry name" value="TPR-like_helical_dom_sf"/>
</dbReference>
<feature type="domain" description="DUF5107" evidence="1">
    <location>
        <begin position="55"/>
        <end position="337"/>
    </location>
</feature>
<dbReference type="InterPro" id="IPR033396">
    <property type="entry name" value="DUF5107"/>
</dbReference>
<dbReference type="AlphaFoldDB" id="A0A3T1DBG6"/>
<reference evidence="2 3" key="1">
    <citation type="submission" date="2019-01" db="EMBL/GenBank/DDBJ databases">
        <title>Complete genome sequence of Cohnella hallensis HS21 isolated from Korean fir (Abies koreana) rhizospheric soil.</title>
        <authorList>
            <person name="Jiang L."/>
            <person name="Kang S.W."/>
            <person name="Kim S."/>
            <person name="Jung J."/>
            <person name="Kim C.Y."/>
            <person name="Kim D.H."/>
            <person name="Kim S.W."/>
            <person name="Lee J."/>
        </authorList>
    </citation>
    <scope>NUCLEOTIDE SEQUENCE [LARGE SCALE GENOMIC DNA]</scope>
    <source>
        <strain evidence="2 3">HS21</strain>
    </source>
</reference>
<dbReference type="Proteomes" id="UP000289856">
    <property type="component" value="Chromosome"/>
</dbReference>
<evidence type="ECO:0000313" key="2">
    <source>
        <dbReference type="EMBL" id="BBI35447.1"/>
    </source>
</evidence>
<evidence type="ECO:0000313" key="3">
    <source>
        <dbReference type="Proteomes" id="UP000289856"/>
    </source>
</evidence>
<organism evidence="2 3">
    <name type="scientific">Cohnella abietis</name>
    <dbReference type="NCBI Taxonomy" id="2507935"/>
    <lineage>
        <taxon>Bacteria</taxon>
        <taxon>Bacillati</taxon>
        <taxon>Bacillota</taxon>
        <taxon>Bacilli</taxon>
        <taxon>Bacillales</taxon>
        <taxon>Paenibacillaceae</taxon>
        <taxon>Cohnella</taxon>
    </lineage>
</organism>
<dbReference type="Pfam" id="PF17128">
    <property type="entry name" value="DUF5107"/>
    <property type="match status" value="1"/>
</dbReference>
<gene>
    <name evidence="2" type="ORF">KCTCHS21_48460</name>
</gene>